<dbReference type="Gene3D" id="3.40.50.2300">
    <property type="match status" value="1"/>
</dbReference>
<dbReference type="AlphaFoldDB" id="A0ABD5RUE2"/>
<dbReference type="SMART" id="SM00448">
    <property type="entry name" value="REC"/>
    <property type="match status" value="1"/>
</dbReference>
<feature type="domain" description="PAC" evidence="10">
    <location>
        <begin position="341"/>
        <end position="393"/>
    </location>
</feature>
<dbReference type="InterPro" id="IPR013655">
    <property type="entry name" value="PAS_fold_3"/>
</dbReference>
<dbReference type="EMBL" id="JBHSWU010000001">
    <property type="protein sequence ID" value="MFC6722839.1"/>
    <property type="molecule type" value="Genomic_DNA"/>
</dbReference>
<sequence length="719" mass="81689">MDSDTDEEDNSIRVLHVDDDPDLAELTATFLTRKDDRMSINTATTASEGLNCLSESGFDCIISDYDMPGQNGVEFLKTIREDHPDLPFILFTGKGSEEVASDAISAGVTEYLQKGSGTEQYSLLANRVQNVVERYWFERDAEHARARIQEIADKREKIIERVTDAIVEMDAHWQFTLVNAQAENLYEMSEKYLLGRDFWEVFDSAKGTRLEEEFRTVMQTRNPTSFVEYSSQLDGWFDISVYPKDDGGIALYFIDITEQRKRKQDLKEERQFISETLDMVEEFFFVIGSNWELERWNGHVEKVTGFSETDVETMNALDFFPADERKQVTKSLEKTAETGSDKVEAEIRTVDGTRIPYQFLWRRLTDAKSELFGIAGIGRDITDLRAQEQELRETKRRLELVLEGTETGIWEWKIGTDEIEWDDTLEQIFGLEPGSFGGTYDAFAKRVHPDDLPRVEEAMDQAIENDELYHTEFRMIHEDGETVWAEVQGITISQENEPDRLIGLYHEISERKQREEQLETFASVVSHDLRNPLNVASGYLDLAQQECESDNLENVAQALERMRVLIEDLLTMARQGDPVGSTEPVDLARLTEKCWNNIATAEATLTTNISGIIRANESRVQQLLENLMRNAVEHGGEEVTVTVEDLETGFCIEDDGPGIPEGDRPDVFEMGYSKREGGTGFGMSIAKQVADAHNWEIRVTDGSNGGARIEVTGVEFAAE</sequence>
<evidence type="ECO:0000256" key="1">
    <source>
        <dbReference type="ARBA" id="ARBA00000085"/>
    </source>
</evidence>
<feature type="domain" description="Response regulatory" evidence="8">
    <location>
        <begin position="13"/>
        <end position="129"/>
    </location>
</feature>
<dbReference type="Pfam" id="PF00512">
    <property type="entry name" value="HisKA"/>
    <property type="match status" value="1"/>
</dbReference>
<dbReference type="CDD" id="cd00156">
    <property type="entry name" value="REC"/>
    <property type="match status" value="1"/>
</dbReference>
<dbReference type="CDD" id="cd00075">
    <property type="entry name" value="HATPase"/>
    <property type="match status" value="1"/>
</dbReference>
<name>A0ABD5RUE2_9EURY</name>
<dbReference type="InterPro" id="IPR003594">
    <property type="entry name" value="HATPase_dom"/>
</dbReference>
<dbReference type="SUPFAM" id="SSF47384">
    <property type="entry name" value="Homodimeric domain of signal transducing histidine kinase"/>
    <property type="match status" value="1"/>
</dbReference>
<dbReference type="InterPro" id="IPR003661">
    <property type="entry name" value="HisK_dim/P_dom"/>
</dbReference>
<dbReference type="CDD" id="cd00130">
    <property type="entry name" value="PAS"/>
    <property type="match status" value="3"/>
</dbReference>
<evidence type="ECO:0000313" key="11">
    <source>
        <dbReference type="EMBL" id="MFC6722839.1"/>
    </source>
</evidence>
<feature type="domain" description="PAS" evidence="9">
    <location>
        <begin position="394"/>
        <end position="466"/>
    </location>
</feature>
<dbReference type="SMART" id="SM00388">
    <property type="entry name" value="HisKA"/>
    <property type="match status" value="1"/>
</dbReference>
<evidence type="ECO:0000256" key="3">
    <source>
        <dbReference type="ARBA" id="ARBA00022553"/>
    </source>
</evidence>
<dbReference type="Gene3D" id="3.30.450.20">
    <property type="entry name" value="PAS domain"/>
    <property type="match status" value="3"/>
</dbReference>
<comment type="catalytic activity">
    <reaction evidence="1">
        <text>ATP + protein L-histidine = ADP + protein N-phospho-L-histidine.</text>
        <dbReference type="EC" id="2.7.13.3"/>
    </reaction>
</comment>
<dbReference type="InterPro" id="IPR036890">
    <property type="entry name" value="HATPase_C_sf"/>
</dbReference>
<dbReference type="PROSITE" id="PS50113">
    <property type="entry name" value="PAC"/>
    <property type="match status" value="2"/>
</dbReference>
<dbReference type="SUPFAM" id="SSF55785">
    <property type="entry name" value="PYP-like sensor domain (PAS domain)"/>
    <property type="match status" value="3"/>
</dbReference>
<dbReference type="InterPro" id="IPR036097">
    <property type="entry name" value="HisK_dim/P_sf"/>
</dbReference>
<dbReference type="InterPro" id="IPR005467">
    <property type="entry name" value="His_kinase_dom"/>
</dbReference>
<dbReference type="InterPro" id="IPR052162">
    <property type="entry name" value="Sensor_kinase/Photoreceptor"/>
</dbReference>
<dbReference type="PANTHER" id="PTHR43304">
    <property type="entry name" value="PHYTOCHROME-LIKE PROTEIN CPH1"/>
    <property type="match status" value="1"/>
</dbReference>
<evidence type="ECO:0000259" key="7">
    <source>
        <dbReference type="PROSITE" id="PS50109"/>
    </source>
</evidence>
<keyword evidence="3 6" id="KW-0597">Phosphoprotein</keyword>
<dbReference type="GO" id="GO:0004673">
    <property type="term" value="F:protein histidine kinase activity"/>
    <property type="evidence" value="ECO:0007669"/>
    <property type="project" value="UniProtKB-EC"/>
</dbReference>
<evidence type="ECO:0000256" key="5">
    <source>
        <dbReference type="ARBA" id="ARBA00022777"/>
    </source>
</evidence>
<feature type="domain" description="PAC" evidence="10">
    <location>
        <begin position="469"/>
        <end position="520"/>
    </location>
</feature>
<dbReference type="PROSITE" id="PS50112">
    <property type="entry name" value="PAS"/>
    <property type="match status" value="3"/>
</dbReference>
<dbReference type="PANTHER" id="PTHR43304:SF1">
    <property type="entry name" value="PAC DOMAIN-CONTAINING PROTEIN"/>
    <property type="match status" value="1"/>
</dbReference>
<dbReference type="InterPro" id="IPR000700">
    <property type="entry name" value="PAS-assoc_C"/>
</dbReference>
<dbReference type="Pfam" id="PF08448">
    <property type="entry name" value="PAS_4"/>
    <property type="match status" value="1"/>
</dbReference>
<dbReference type="Pfam" id="PF08447">
    <property type="entry name" value="PAS_3"/>
    <property type="match status" value="1"/>
</dbReference>
<reference evidence="11 12" key="1">
    <citation type="journal article" date="2019" name="Int. J. Syst. Evol. Microbiol.">
        <title>The Global Catalogue of Microorganisms (GCM) 10K type strain sequencing project: providing services to taxonomists for standard genome sequencing and annotation.</title>
        <authorList>
            <consortium name="The Broad Institute Genomics Platform"/>
            <consortium name="The Broad Institute Genome Sequencing Center for Infectious Disease"/>
            <person name="Wu L."/>
            <person name="Ma J."/>
        </authorList>
    </citation>
    <scope>NUCLEOTIDE SEQUENCE [LARGE SCALE GENOMIC DNA]</scope>
    <source>
        <strain evidence="11 12">NBRC 111368</strain>
    </source>
</reference>
<dbReference type="NCBIfam" id="TIGR00229">
    <property type="entry name" value="sensory_box"/>
    <property type="match status" value="3"/>
</dbReference>
<evidence type="ECO:0000259" key="10">
    <source>
        <dbReference type="PROSITE" id="PS50113"/>
    </source>
</evidence>
<dbReference type="PROSITE" id="PS50109">
    <property type="entry name" value="HIS_KIN"/>
    <property type="match status" value="1"/>
</dbReference>
<dbReference type="PROSITE" id="PS50110">
    <property type="entry name" value="RESPONSE_REGULATORY"/>
    <property type="match status" value="1"/>
</dbReference>
<dbReference type="SMART" id="SM00387">
    <property type="entry name" value="HATPase_c"/>
    <property type="match status" value="1"/>
</dbReference>
<evidence type="ECO:0000259" key="9">
    <source>
        <dbReference type="PROSITE" id="PS50112"/>
    </source>
</evidence>
<dbReference type="InterPro" id="IPR011006">
    <property type="entry name" value="CheY-like_superfamily"/>
</dbReference>
<dbReference type="Pfam" id="PF13426">
    <property type="entry name" value="PAS_9"/>
    <property type="match status" value="1"/>
</dbReference>
<dbReference type="Gene3D" id="3.30.565.10">
    <property type="entry name" value="Histidine kinase-like ATPase, C-terminal domain"/>
    <property type="match status" value="1"/>
</dbReference>
<dbReference type="Pfam" id="PF00072">
    <property type="entry name" value="Response_reg"/>
    <property type="match status" value="1"/>
</dbReference>
<dbReference type="InterPro" id="IPR035965">
    <property type="entry name" value="PAS-like_dom_sf"/>
</dbReference>
<evidence type="ECO:0000256" key="6">
    <source>
        <dbReference type="PROSITE-ProRule" id="PRU00169"/>
    </source>
</evidence>
<feature type="domain" description="PAS" evidence="9">
    <location>
        <begin position="269"/>
        <end position="339"/>
    </location>
</feature>
<proteinExistence type="predicted"/>
<protein>
    <recommendedName>
        <fullName evidence="2">histidine kinase</fullName>
        <ecNumber evidence="2">2.7.13.3</ecNumber>
    </recommendedName>
</protein>
<keyword evidence="4" id="KW-0808">Transferase</keyword>
<dbReference type="SUPFAM" id="SSF52172">
    <property type="entry name" value="CheY-like"/>
    <property type="match status" value="1"/>
</dbReference>
<dbReference type="CDD" id="cd00082">
    <property type="entry name" value="HisKA"/>
    <property type="match status" value="1"/>
</dbReference>
<feature type="domain" description="PAS" evidence="9">
    <location>
        <begin position="151"/>
        <end position="221"/>
    </location>
</feature>
<dbReference type="SMART" id="SM00086">
    <property type="entry name" value="PAC"/>
    <property type="match status" value="2"/>
</dbReference>
<dbReference type="InterPro" id="IPR000014">
    <property type="entry name" value="PAS"/>
</dbReference>
<organism evidence="11 12">
    <name type="scientific">Halobium palmae</name>
    <dbReference type="NCBI Taxonomy" id="1776492"/>
    <lineage>
        <taxon>Archaea</taxon>
        <taxon>Methanobacteriati</taxon>
        <taxon>Methanobacteriota</taxon>
        <taxon>Stenosarchaea group</taxon>
        <taxon>Halobacteria</taxon>
        <taxon>Halobacteriales</taxon>
        <taxon>Haloferacaceae</taxon>
        <taxon>Halobium</taxon>
    </lineage>
</organism>
<evidence type="ECO:0000259" key="8">
    <source>
        <dbReference type="PROSITE" id="PS50110"/>
    </source>
</evidence>
<gene>
    <name evidence="11" type="ORF">ACFQE1_00130</name>
</gene>
<comment type="caution">
    <text evidence="11">The sequence shown here is derived from an EMBL/GenBank/DDBJ whole genome shotgun (WGS) entry which is preliminary data.</text>
</comment>
<feature type="domain" description="Histidine kinase" evidence="7">
    <location>
        <begin position="524"/>
        <end position="712"/>
    </location>
</feature>
<dbReference type="EC" id="2.7.13.3" evidence="2"/>
<dbReference type="SUPFAM" id="SSF55874">
    <property type="entry name" value="ATPase domain of HSP90 chaperone/DNA topoisomerase II/histidine kinase"/>
    <property type="match status" value="1"/>
</dbReference>
<evidence type="ECO:0000256" key="2">
    <source>
        <dbReference type="ARBA" id="ARBA00012438"/>
    </source>
</evidence>
<evidence type="ECO:0000313" key="12">
    <source>
        <dbReference type="Proteomes" id="UP001596328"/>
    </source>
</evidence>
<accession>A0ABD5RUE2</accession>
<dbReference type="Proteomes" id="UP001596328">
    <property type="component" value="Unassembled WGS sequence"/>
</dbReference>
<feature type="modified residue" description="4-aspartylphosphate" evidence="6">
    <location>
        <position position="64"/>
    </location>
</feature>
<keyword evidence="5" id="KW-0418">Kinase</keyword>
<keyword evidence="12" id="KW-1185">Reference proteome</keyword>
<dbReference type="InterPro" id="IPR001610">
    <property type="entry name" value="PAC"/>
</dbReference>
<dbReference type="InterPro" id="IPR001789">
    <property type="entry name" value="Sig_transdc_resp-reg_receiver"/>
</dbReference>
<dbReference type="Pfam" id="PF02518">
    <property type="entry name" value="HATPase_c"/>
    <property type="match status" value="1"/>
</dbReference>
<dbReference type="Gene3D" id="1.10.287.130">
    <property type="match status" value="1"/>
</dbReference>
<evidence type="ECO:0000256" key="4">
    <source>
        <dbReference type="ARBA" id="ARBA00022679"/>
    </source>
</evidence>
<dbReference type="InterPro" id="IPR013656">
    <property type="entry name" value="PAS_4"/>
</dbReference>
<dbReference type="SMART" id="SM00091">
    <property type="entry name" value="PAS"/>
    <property type="match status" value="3"/>
</dbReference>